<protein>
    <recommendedName>
        <fullName evidence="1">cyclin-dependent kinase</fullName>
        <ecNumber evidence="1">2.7.11.22</ecNumber>
    </recommendedName>
</protein>
<sequence length="223" mass="25566">LNIHLWILGGIWVLIIRAPNCHLCLFFIWVIMYQMLQALRYCHMRRIIHLYITLRNASIDVSRSVAKLADFNLPKSFGYPLLTIWLSGVKVMQVVRLLHRSLEILLGNAVDCCNVDVWSIGCMFVELTMGDPLFCGDSEIDKLFHTFQMKGIPTEATWSDVTKLPYYNPGWVPSWHANRLCYQEKIMRELDAGGLDLLTVTGSIASRFANLDIRSLLVVGEEY</sequence>
<dbReference type="Gene3D" id="1.10.510.10">
    <property type="entry name" value="Transferase(Phosphotransferase) domain 1"/>
    <property type="match status" value="1"/>
</dbReference>
<accession>A0A0R3WH66</accession>
<proteinExistence type="predicted"/>
<dbReference type="Pfam" id="PF00069">
    <property type="entry name" value="Pkinase"/>
    <property type="match status" value="1"/>
</dbReference>
<dbReference type="GO" id="GO:0005524">
    <property type="term" value="F:ATP binding"/>
    <property type="evidence" value="ECO:0007669"/>
    <property type="project" value="UniProtKB-KW"/>
</dbReference>
<feature type="domain" description="Protein kinase" evidence="8">
    <location>
        <begin position="1"/>
        <end position="223"/>
    </location>
</feature>
<name>A0A0R3WH66_TAEAS</name>
<keyword evidence="4" id="KW-0547">Nucleotide-binding</keyword>
<reference evidence="9" key="1">
    <citation type="submission" date="2017-02" db="UniProtKB">
        <authorList>
            <consortium name="WormBaseParasite"/>
        </authorList>
    </citation>
    <scope>IDENTIFICATION</scope>
</reference>
<evidence type="ECO:0000256" key="2">
    <source>
        <dbReference type="ARBA" id="ARBA00022527"/>
    </source>
</evidence>
<keyword evidence="3" id="KW-0808">Transferase</keyword>
<dbReference type="GO" id="GO:0010389">
    <property type="term" value="P:regulation of G2/M transition of mitotic cell cycle"/>
    <property type="evidence" value="ECO:0007669"/>
    <property type="project" value="TreeGrafter"/>
</dbReference>
<dbReference type="PANTHER" id="PTHR24056:SF254">
    <property type="entry name" value="CYCLIN-DEPENDENT KINASE 2"/>
    <property type="match status" value="1"/>
</dbReference>
<dbReference type="InterPro" id="IPR050108">
    <property type="entry name" value="CDK"/>
</dbReference>
<dbReference type="GO" id="GO:0010468">
    <property type="term" value="P:regulation of gene expression"/>
    <property type="evidence" value="ECO:0007669"/>
    <property type="project" value="TreeGrafter"/>
</dbReference>
<keyword evidence="7" id="KW-1133">Transmembrane helix</keyword>
<dbReference type="GO" id="GO:0005634">
    <property type="term" value="C:nucleus"/>
    <property type="evidence" value="ECO:0007669"/>
    <property type="project" value="TreeGrafter"/>
</dbReference>
<dbReference type="PROSITE" id="PS50011">
    <property type="entry name" value="PROTEIN_KINASE_DOM"/>
    <property type="match status" value="1"/>
</dbReference>
<evidence type="ECO:0000256" key="6">
    <source>
        <dbReference type="ARBA" id="ARBA00022840"/>
    </source>
</evidence>
<evidence type="ECO:0000259" key="8">
    <source>
        <dbReference type="PROSITE" id="PS50011"/>
    </source>
</evidence>
<keyword evidence="5" id="KW-0418">Kinase</keyword>
<keyword evidence="7" id="KW-0472">Membrane</keyword>
<dbReference type="GO" id="GO:0030332">
    <property type="term" value="F:cyclin binding"/>
    <property type="evidence" value="ECO:0007669"/>
    <property type="project" value="TreeGrafter"/>
</dbReference>
<dbReference type="GO" id="GO:0007165">
    <property type="term" value="P:signal transduction"/>
    <property type="evidence" value="ECO:0007669"/>
    <property type="project" value="TreeGrafter"/>
</dbReference>
<keyword evidence="6" id="KW-0067">ATP-binding</keyword>
<dbReference type="EC" id="2.7.11.22" evidence="1"/>
<keyword evidence="7" id="KW-0812">Transmembrane</keyword>
<dbReference type="PANTHER" id="PTHR24056">
    <property type="entry name" value="CELL DIVISION PROTEIN KINASE"/>
    <property type="match status" value="1"/>
</dbReference>
<dbReference type="InterPro" id="IPR000719">
    <property type="entry name" value="Prot_kinase_dom"/>
</dbReference>
<evidence type="ECO:0000313" key="9">
    <source>
        <dbReference type="WBParaSite" id="TASK_0001020901-mRNA-1"/>
    </source>
</evidence>
<evidence type="ECO:0000256" key="3">
    <source>
        <dbReference type="ARBA" id="ARBA00022679"/>
    </source>
</evidence>
<dbReference type="GO" id="GO:0000082">
    <property type="term" value="P:G1/S transition of mitotic cell cycle"/>
    <property type="evidence" value="ECO:0007669"/>
    <property type="project" value="TreeGrafter"/>
</dbReference>
<organism evidence="9">
    <name type="scientific">Taenia asiatica</name>
    <name type="common">Asian tapeworm</name>
    <dbReference type="NCBI Taxonomy" id="60517"/>
    <lineage>
        <taxon>Eukaryota</taxon>
        <taxon>Metazoa</taxon>
        <taxon>Spiralia</taxon>
        <taxon>Lophotrochozoa</taxon>
        <taxon>Platyhelminthes</taxon>
        <taxon>Cestoda</taxon>
        <taxon>Eucestoda</taxon>
        <taxon>Cyclophyllidea</taxon>
        <taxon>Taeniidae</taxon>
        <taxon>Taenia</taxon>
    </lineage>
</organism>
<evidence type="ECO:0000256" key="4">
    <source>
        <dbReference type="ARBA" id="ARBA00022741"/>
    </source>
</evidence>
<dbReference type="AlphaFoldDB" id="A0A0R3WH66"/>
<dbReference type="SUPFAM" id="SSF56112">
    <property type="entry name" value="Protein kinase-like (PK-like)"/>
    <property type="match status" value="1"/>
</dbReference>
<feature type="transmembrane region" description="Helical" evidence="7">
    <location>
        <begin position="6"/>
        <end position="36"/>
    </location>
</feature>
<dbReference type="InterPro" id="IPR011009">
    <property type="entry name" value="Kinase-like_dom_sf"/>
</dbReference>
<evidence type="ECO:0000256" key="7">
    <source>
        <dbReference type="SAM" id="Phobius"/>
    </source>
</evidence>
<dbReference type="STRING" id="60517.A0A0R3WH66"/>
<keyword evidence="2" id="KW-0723">Serine/threonine-protein kinase</keyword>
<dbReference type="GO" id="GO:0000307">
    <property type="term" value="C:cyclin-dependent protein kinase holoenzyme complex"/>
    <property type="evidence" value="ECO:0007669"/>
    <property type="project" value="TreeGrafter"/>
</dbReference>
<evidence type="ECO:0000256" key="1">
    <source>
        <dbReference type="ARBA" id="ARBA00012425"/>
    </source>
</evidence>
<dbReference type="GO" id="GO:0005737">
    <property type="term" value="C:cytoplasm"/>
    <property type="evidence" value="ECO:0007669"/>
    <property type="project" value="TreeGrafter"/>
</dbReference>
<dbReference type="GO" id="GO:0004693">
    <property type="term" value="F:cyclin-dependent protein serine/threonine kinase activity"/>
    <property type="evidence" value="ECO:0007669"/>
    <property type="project" value="UniProtKB-EC"/>
</dbReference>
<dbReference type="WBParaSite" id="TASK_0001020901-mRNA-1">
    <property type="protein sequence ID" value="TASK_0001020901-mRNA-1"/>
    <property type="gene ID" value="TASK_0001020901"/>
</dbReference>
<evidence type="ECO:0000256" key="5">
    <source>
        <dbReference type="ARBA" id="ARBA00022777"/>
    </source>
</evidence>